<feature type="domain" description="HTH tetR-type" evidence="6">
    <location>
        <begin position="24"/>
        <end position="84"/>
    </location>
</feature>
<reference evidence="7 8" key="1">
    <citation type="submission" date="2017-10" db="EMBL/GenBank/DDBJ databases">
        <authorList>
            <consortium name="Urmite Genomes"/>
        </authorList>
    </citation>
    <scope>NUCLEOTIDE SEQUENCE [LARGE SCALE GENOMIC DNA]</scope>
    <source>
        <strain evidence="7 8">FB-527</strain>
    </source>
</reference>
<keyword evidence="8" id="KW-1185">Reference proteome</keyword>
<keyword evidence="2 4" id="KW-0238">DNA-binding</keyword>
<dbReference type="PANTHER" id="PTHR30055">
    <property type="entry name" value="HTH-TYPE TRANSCRIPTIONAL REGULATOR RUTR"/>
    <property type="match status" value="1"/>
</dbReference>
<evidence type="ECO:0000313" key="7">
    <source>
        <dbReference type="EMBL" id="SOJ54124.1"/>
    </source>
</evidence>
<dbReference type="Proteomes" id="UP000554965">
    <property type="component" value="Unassembled WGS sequence"/>
</dbReference>
<dbReference type="PRINTS" id="PR00455">
    <property type="entry name" value="HTHTETR"/>
</dbReference>
<dbReference type="InterPro" id="IPR009057">
    <property type="entry name" value="Homeodomain-like_sf"/>
</dbReference>
<dbReference type="InterPro" id="IPR050109">
    <property type="entry name" value="HTH-type_TetR-like_transc_reg"/>
</dbReference>
<dbReference type="Pfam" id="PF00440">
    <property type="entry name" value="TetR_N"/>
    <property type="match status" value="1"/>
</dbReference>
<evidence type="ECO:0000256" key="2">
    <source>
        <dbReference type="ARBA" id="ARBA00023125"/>
    </source>
</evidence>
<evidence type="ECO:0000256" key="5">
    <source>
        <dbReference type="SAM" id="MobiDB-lite"/>
    </source>
</evidence>
<feature type="region of interest" description="Disordered" evidence="5">
    <location>
        <begin position="1"/>
        <end position="20"/>
    </location>
</feature>
<feature type="DNA-binding region" description="H-T-H motif" evidence="4">
    <location>
        <begin position="47"/>
        <end position="66"/>
    </location>
</feature>
<protein>
    <submittedName>
        <fullName evidence="7">HTH-type transcriptional regulator BetI</fullName>
    </submittedName>
</protein>
<evidence type="ECO:0000313" key="8">
    <source>
        <dbReference type="Proteomes" id="UP000554965"/>
    </source>
</evidence>
<accession>A0A7Z7N8Z4</accession>
<evidence type="ECO:0000256" key="3">
    <source>
        <dbReference type="ARBA" id="ARBA00023163"/>
    </source>
</evidence>
<dbReference type="GO" id="GO:0003700">
    <property type="term" value="F:DNA-binding transcription factor activity"/>
    <property type="evidence" value="ECO:0007669"/>
    <property type="project" value="TreeGrafter"/>
</dbReference>
<keyword evidence="3" id="KW-0804">Transcription</keyword>
<evidence type="ECO:0000256" key="4">
    <source>
        <dbReference type="PROSITE-ProRule" id="PRU00335"/>
    </source>
</evidence>
<dbReference type="RefSeq" id="WP_186242220.1">
    <property type="nucleotide sequence ID" value="NZ_OCTY01000002.1"/>
</dbReference>
<dbReference type="InterPro" id="IPR023772">
    <property type="entry name" value="DNA-bd_HTH_TetR-type_CS"/>
</dbReference>
<dbReference type="PANTHER" id="PTHR30055:SF234">
    <property type="entry name" value="HTH-TYPE TRANSCRIPTIONAL REGULATOR BETI"/>
    <property type="match status" value="1"/>
</dbReference>
<dbReference type="EMBL" id="OCTY01000002">
    <property type="protein sequence ID" value="SOJ54124.1"/>
    <property type="molecule type" value="Genomic_DNA"/>
</dbReference>
<gene>
    <name evidence="7" type="primary">betI_3</name>
    <name evidence="7" type="ORF">MSIMFB_01621</name>
</gene>
<dbReference type="PROSITE" id="PS01081">
    <property type="entry name" value="HTH_TETR_1"/>
    <property type="match status" value="1"/>
</dbReference>
<proteinExistence type="predicted"/>
<dbReference type="SUPFAM" id="SSF46689">
    <property type="entry name" value="Homeodomain-like"/>
    <property type="match status" value="1"/>
</dbReference>
<evidence type="ECO:0000256" key="1">
    <source>
        <dbReference type="ARBA" id="ARBA00023015"/>
    </source>
</evidence>
<dbReference type="GO" id="GO:0000976">
    <property type="term" value="F:transcription cis-regulatory region binding"/>
    <property type="evidence" value="ECO:0007669"/>
    <property type="project" value="TreeGrafter"/>
</dbReference>
<sequence length="230" mass="24657">MSAPPIADRSAQSGFHPPQQARSRAALRRLLASAEHVLINEGLEELTIARVANHAGVSVGGVYRRFASKEQLIEAVKLALAERLEEAVAAAFDTAEPSLGGVIDAFTTALAETLNQNGRLIPALLASARSADPPEQGLRTVTGLQQRFVDAAAAHQQQIRHPDPVTALNIAFRTVIAAGTHRAAISPWLPDGLTWQQWAREMTDMVTAHLTAKRKHPSAATQFGQTSTET</sequence>
<dbReference type="AlphaFoldDB" id="A0A7Z7N8Z4"/>
<evidence type="ECO:0000259" key="6">
    <source>
        <dbReference type="PROSITE" id="PS50977"/>
    </source>
</evidence>
<comment type="caution">
    <text evidence="7">The sequence shown here is derived from an EMBL/GenBank/DDBJ whole genome shotgun (WGS) entry which is preliminary data.</text>
</comment>
<keyword evidence="1" id="KW-0805">Transcription regulation</keyword>
<name>A0A7Z7N8Z4_9MYCO</name>
<dbReference type="InterPro" id="IPR001647">
    <property type="entry name" value="HTH_TetR"/>
</dbReference>
<organism evidence="7 8">
    <name type="scientific">Mycobacterium simulans</name>
    <dbReference type="NCBI Taxonomy" id="627089"/>
    <lineage>
        <taxon>Bacteria</taxon>
        <taxon>Bacillati</taxon>
        <taxon>Actinomycetota</taxon>
        <taxon>Actinomycetes</taxon>
        <taxon>Mycobacteriales</taxon>
        <taxon>Mycobacteriaceae</taxon>
        <taxon>Mycobacterium</taxon>
    </lineage>
</organism>
<dbReference type="Gene3D" id="1.10.357.10">
    <property type="entry name" value="Tetracycline Repressor, domain 2"/>
    <property type="match status" value="1"/>
</dbReference>
<dbReference type="PROSITE" id="PS50977">
    <property type="entry name" value="HTH_TETR_2"/>
    <property type="match status" value="1"/>
</dbReference>